<comment type="subcellular location">
    <subcellularLocation>
        <location evidence="1">Cell membrane</location>
        <topology evidence="1">Multi-pass membrane protein</topology>
    </subcellularLocation>
</comment>
<evidence type="ECO:0000313" key="9">
    <source>
        <dbReference type="Proteomes" id="UP000184268"/>
    </source>
</evidence>
<evidence type="ECO:0000256" key="1">
    <source>
        <dbReference type="ARBA" id="ARBA00004651"/>
    </source>
</evidence>
<dbReference type="InterPro" id="IPR050833">
    <property type="entry name" value="Poly_Biosynth_Transport"/>
</dbReference>
<feature type="transmembrane region" description="Helical" evidence="7">
    <location>
        <begin position="402"/>
        <end position="419"/>
    </location>
</feature>
<evidence type="ECO:0000256" key="4">
    <source>
        <dbReference type="ARBA" id="ARBA00022692"/>
    </source>
</evidence>
<dbReference type="GO" id="GO:0005886">
    <property type="term" value="C:plasma membrane"/>
    <property type="evidence" value="ECO:0007669"/>
    <property type="project" value="UniProtKB-SubCell"/>
</dbReference>
<dbReference type="EMBL" id="FQXG01000015">
    <property type="protein sequence ID" value="SHI26543.1"/>
    <property type="molecule type" value="Genomic_DNA"/>
</dbReference>
<feature type="transmembrane region" description="Helical" evidence="7">
    <location>
        <begin position="217"/>
        <end position="234"/>
    </location>
</feature>
<feature type="transmembrane region" description="Helical" evidence="7">
    <location>
        <begin position="431"/>
        <end position="452"/>
    </location>
</feature>
<evidence type="ECO:0000256" key="3">
    <source>
        <dbReference type="ARBA" id="ARBA00022475"/>
    </source>
</evidence>
<dbReference type="STRING" id="299255.SAMN02745129_0499"/>
<feature type="transmembrane region" description="Helical" evidence="7">
    <location>
        <begin position="342"/>
        <end position="360"/>
    </location>
</feature>
<keyword evidence="6 7" id="KW-0472">Membrane</keyword>
<evidence type="ECO:0000256" key="2">
    <source>
        <dbReference type="ARBA" id="ARBA00007430"/>
    </source>
</evidence>
<dbReference type="Pfam" id="PF13440">
    <property type="entry name" value="Polysacc_synt_3"/>
    <property type="match status" value="1"/>
</dbReference>
<feature type="transmembrane region" description="Helical" evidence="7">
    <location>
        <begin position="130"/>
        <end position="152"/>
    </location>
</feature>
<feature type="transmembrane region" description="Helical" evidence="7">
    <location>
        <begin position="372"/>
        <end position="390"/>
    </location>
</feature>
<sequence>MVGGKQVQQIVGLLVTMTLANWLGPEAFGLMSMVMVFAGLARILADSGIAAAIIQRQDLTPLHCHSLFWLSLLIASVVGIAFYLAAEPIAAFYRRTELIPVVQVMAWLFPLAALCAVPQALMRRQMRFKALTLVETVAHAGAGATALLLAWLGFGLWSLVSQPLAFHGIRSGLICLVSGWRPQLRFSLASVRQVFQFSARMVGVQYLQYGIYNLDQLLVGQFLGATALGFYNLAQKLMLVPIRSVCLEIAKVLFPALSKLQGEPAALRQHYLRSMKATAFLVLPMLLGIWVVADPLVTLFFGDAWLAAIPILKVLCWVGICQQLITVSSVVFRALDRLDLELWLNLGRLVVMALLLLPAVEYGLEPFSWVRLSLALAFALLQQWVVLRMLALSPARWLQSTVAPVLCVSSMVALLLWIQPNLLTQPIRWQLALLIGSGVVVYLLCVGGYWRWCRLHRINWL</sequence>
<feature type="transmembrane region" description="Helical" evidence="7">
    <location>
        <begin position="66"/>
        <end position="86"/>
    </location>
</feature>
<proteinExistence type="inferred from homology"/>
<feature type="transmembrane region" description="Helical" evidence="7">
    <location>
        <begin position="307"/>
        <end position="335"/>
    </location>
</feature>
<dbReference type="CDD" id="cd13127">
    <property type="entry name" value="MATE_tuaB_like"/>
    <property type="match status" value="1"/>
</dbReference>
<reference evidence="8 9" key="1">
    <citation type="submission" date="2016-11" db="EMBL/GenBank/DDBJ databases">
        <authorList>
            <person name="Jaros S."/>
            <person name="Januszkiewicz K."/>
            <person name="Wedrychowicz H."/>
        </authorList>
    </citation>
    <scope>NUCLEOTIDE SEQUENCE [LARGE SCALE GENOMIC DNA]</scope>
    <source>
        <strain evidence="8 9">DSM 16917</strain>
    </source>
</reference>
<organism evidence="8 9">
    <name type="scientific">Ferrimonas marina</name>
    <dbReference type="NCBI Taxonomy" id="299255"/>
    <lineage>
        <taxon>Bacteria</taxon>
        <taxon>Pseudomonadati</taxon>
        <taxon>Pseudomonadota</taxon>
        <taxon>Gammaproteobacteria</taxon>
        <taxon>Alteromonadales</taxon>
        <taxon>Ferrimonadaceae</taxon>
        <taxon>Ferrimonas</taxon>
    </lineage>
</organism>
<evidence type="ECO:0000256" key="7">
    <source>
        <dbReference type="SAM" id="Phobius"/>
    </source>
</evidence>
<keyword evidence="3" id="KW-1003">Cell membrane</keyword>
<comment type="similarity">
    <text evidence="2">Belongs to the polysaccharide synthase family.</text>
</comment>
<evidence type="ECO:0000256" key="5">
    <source>
        <dbReference type="ARBA" id="ARBA00022989"/>
    </source>
</evidence>
<gene>
    <name evidence="8" type="ORF">SAMN02745129_0499</name>
</gene>
<dbReference type="Proteomes" id="UP000184268">
    <property type="component" value="Unassembled WGS sequence"/>
</dbReference>
<keyword evidence="9" id="KW-1185">Reference proteome</keyword>
<protein>
    <submittedName>
        <fullName evidence="8">Polysaccharide transporter, PST family</fullName>
    </submittedName>
</protein>
<accession>A0A1M5ZRJ3</accession>
<dbReference type="PANTHER" id="PTHR30250">
    <property type="entry name" value="PST FAMILY PREDICTED COLANIC ACID TRANSPORTER"/>
    <property type="match status" value="1"/>
</dbReference>
<feature type="transmembrane region" description="Helical" evidence="7">
    <location>
        <begin position="30"/>
        <end position="54"/>
    </location>
</feature>
<evidence type="ECO:0000256" key="6">
    <source>
        <dbReference type="ARBA" id="ARBA00023136"/>
    </source>
</evidence>
<feature type="transmembrane region" description="Helical" evidence="7">
    <location>
        <begin position="277"/>
        <end position="301"/>
    </location>
</feature>
<name>A0A1M5ZRJ3_9GAMM</name>
<evidence type="ECO:0000313" key="8">
    <source>
        <dbReference type="EMBL" id="SHI26543.1"/>
    </source>
</evidence>
<dbReference type="AlphaFoldDB" id="A0A1M5ZRJ3"/>
<feature type="transmembrane region" description="Helical" evidence="7">
    <location>
        <begin position="98"/>
        <end position="118"/>
    </location>
</feature>
<keyword evidence="5 7" id="KW-1133">Transmembrane helix</keyword>
<keyword evidence="4 7" id="KW-0812">Transmembrane</keyword>
<dbReference type="PANTHER" id="PTHR30250:SF10">
    <property type="entry name" value="LIPOPOLYSACCHARIDE BIOSYNTHESIS PROTEIN WZXC"/>
    <property type="match status" value="1"/>
</dbReference>